<name>A0A5B7FLS2_PORTR</name>
<keyword evidence="2" id="KW-1185">Reference proteome</keyword>
<dbReference type="AlphaFoldDB" id="A0A5B7FLS2"/>
<protein>
    <submittedName>
        <fullName evidence="1">Uncharacterized protein</fullName>
    </submittedName>
</protein>
<dbReference type="Proteomes" id="UP000324222">
    <property type="component" value="Unassembled WGS sequence"/>
</dbReference>
<sequence>MLLFPIANPIKALYISGWIRVTALVFRLFPQTSPLAQDTWLGGLPLRLVGRQAGQVVGQVASAPAEGAGTT</sequence>
<organism evidence="1 2">
    <name type="scientific">Portunus trituberculatus</name>
    <name type="common">Swimming crab</name>
    <name type="synonym">Neptunus trituberculatus</name>
    <dbReference type="NCBI Taxonomy" id="210409"/>
    <lineage>
        <taxon>Eukaryota</taxon>
        <taxon>Metazoa</taxon>
        <taxon>Ecdysozoa</taxon>
        <taxon>Arthropoda</taxon>
        <taxon>Crustacea</taxon>
        <taxon>Multicrustacea</taxon>
        <taxon>Malacostraca</taxon>
        <taxon>Eumalacostraca</taxon>
        <taxon>Eucarida</taxon>
        <taxon>Decapoda</taxon>
        <taxon>Pleocyemata</taxon>
        <taxon>Brachyura</taxon>
        <taxon>Eubrachyura</taxon>
        <taxon>Portunoidea</taxon>
        <taxon>Portunidae</taxon>
        <taxon>Portuninae</taxon>
        <taxon>Portunus</taxon>
    </lineage>
</organism>
<accession>A0A5B7FLS2</accession>
<comment type="caution">
    <text evidence="1">The sequence shown here is derived from an EMBL/GenBank/DDBJ whole genome shotgun (WGS) entry which is preliminary data.</text>
</comment>
<evidence type="ECO:0000313" key="2">
    <source>
        <dbReference type="Proteomes" id="UP000324222"/>
    </source>
</evidence>
<dbReference type="EMBL" id="VSRR010006950">
    <property type="protein sequence ID" value="MPC45908.1"/>
    <property type="molecule type" value="Genomic_DNA"/>
</dbReference>
<proteinExistence type="predicted"/>
<evidence type="ECO:0000313" key="1">
    <source>
        <dbReference type="EMBL" id="MPC45908.1"/>
    </source>
</evidence>
<gene>
    <name evidence="1" type="ORF">E2C01_039614</name>
</gene>
<reference evidence="1 2" key="1">
    <citation type="submission" date="2019-05" db="EMBL/GenBank/DDBJ databases">
        <title>Another draft genome of Portunus trituberculatus and its Hox gene families provides insights of decapod evolution.</title>
        <authorList>
            <person name="Jeong J.-H."/>
            <person name="Song I."/>
            <person name="Kim S."/>
            <person name="Choi T."/>
            <person name="Kim D."/>
            <person name="Ryu S."/>
            <person name="Kim W."/>
        </authorList>
    </citation>
    <scope>NUCLEOTIDE SEQUENCE [LARGE SCALE GENOMIC DNA]</scope>
    <source>
        <tissue evidence="1">Muscle</tissue>
    </source>
</reference>